<proteinExistence type="predicted"/>
<reference evidence="2 3" key="1">
    <citation type="submission" date="2021-05" db="EMBL/GenBank/DDBJ databases">
        <title>Molecular characterization for Shewanella algae harboring chromosomal blaOXA-55-like strains isolated from clinical and environment sample.</title>
        <authorList>
            <person name="Ohama Y."/>
            <person name="Aoki K."/>
            <person name="Harada S."/>
            <person name="Moriya K."/>
            <person name="Ishii Y."/>
            <person name="Tateda K."/>
        </authorList>
    </citation>
    <scope>NUCLEOTIDE SEQUENCE [LARGE SCALE GENOMIC DNA]</scope>
    <source>
        <strain evidence="2 3">LMG 23746</strain>
    </source>
</reference>
<dbReference type="InterPro" id="IPR013362">
    <property type="entry name" value="Pilus_4_PilV"/>
</dbReference>
<comment type="caution">
    <text evidence="2">The sequence shown here is derived from an EMBL/GenBank/DDBJ whole genome shotgun (WGS) entry which is preliminary data.</text>
</comment>
<keyword evidence="1" id="KW-1133">Transmembrane helix</keyword>
<gene>
    <name evidence="2" type="primary">pilV</name>
    <name evidence="2" type="ORF">TUM4630_23040</name>
</gene>
<name>A0ABQ4PJU7_9GAMM</name>
<evidence type="ECO:0000313" key="3">
    <source>
        <dbReference type="Proteomes" id="UP000761574"/>
    </source>
</evidence>
<feature type="transmembrane region" description="Helical" evidence="1">
    <location>
        <begin position="13"/>
        <end position="34"/>
    </location>
</feature>
<dbReference type="Pfam" id="PF07963">
    <property type="entry name" value="N_methyl"/>
    <property type="match status" value="1"/>
</dbReference>
<organism evidence="2 3">
    <name type="scientific">Shewanella algidipiscicola</name>
    <dbReference type="NCBI Taxonomy" id="614070"/>
    <lineage>
        <taxon>Bacteria</taxon>
        <taxon>Pseudomonadati</taxon>
        <taxon>Pseudomonadota</taxon>
        <taxon>Gammaproteobacteria</taxon>
        <taxon>Alteromonadales</taxon>
        <taxon>Shewanellaceae</taxon>
        <taxon>Shewanella</taxon>
    </lineage>
</organism>
<sequence>MRNNGEGFSLIEVMVSLVILVIGLVGIFNLHVVAKRGSFESFQQTQASYYANDIINRMKLNRDEIARYSGVYSGAPSAAGKECKGSAICNPVELVAWDLYEWRASFVGTAETVGGKNVGGLDTPTGCISVTDNTVTVVMAWRGIRETKIDADSPIIDTSPKCAASTENRRIYSIQTVII</sequence>
<evidence type="ECO:0000313" key="2">
    <source>
        <dbReference type="EMBL" id="GIU47922.1"/>
    </source>
</evidence>
<keyword evidence="1" id="KW-0472">Membrane</keyword>
<dbReference type="RefSeq" id="WP_119978837.1">
    <property type="nucleotide sequence ID" value="NZ_BPFB01000025.1"/>
</dbReference>
<dbReference type="NCBIfam" id="TIGR02532">
    <property type="entry name" value="IV_pilin_GFxxxE"/>
    <property type="match status" value="1"/>
</dbReference>
<evidence type="ECO:0000256" key="1">
    <source>
        <dbReference type="SAM" id="Phobius"/>
    </source>
</evidence>
<accession>A0ABQ4PJU7</accession>
<protein>
    <submittedName>
        <fullName evidence="2">Type IV pilus modification protein PilV</fullName>
    </submittedName>
</protein>
<keyword evidence="3" id="KW-1185">Reference proteome</keyword>
<dbReference type="NCBIfam" id="TIGR02523">
    <property type="entry name" value="type_IV_pilV"/>
    <property type="match status" value="1"/>
</dbReference>
<dbReference type="Proteomes" id="UP000761574">
    <property type="component" value="Unassembled WGS sequence"/>
</dbReference>
<dbReference type="EMBL" id="BPFB01000025">
    <property type="protein sequence ID" value="GIU47922.1"/>
    <property type="molecule type" value="Genomic_DNA"/>
</dbReference>
<dbReference type="InterPro" id="IPR012902">
    <property type="entry name" value="N_methyl_site"/>
</dbReference>
<keyword evidence="1" id="KW-0812">Transmembrane</keyword>